<comment type="caution">
    <text evidence="1">The sequence shown here is derived from an EMBL/GenBank/DDBJ whole genome shotgun (WGS) entry which is preliminary data.</text>
</comment>
<proteinExistence type="predicted"/>
<evidence type="ECO:0000313" key="2">
    <source>
        <dbReference type="Proteomes" id="UP001054837"/>
    </source>
</evidence>
<dbReference type="GO" id="GO:0003964">
    <property type="term" value="F:RNA-directed DNA polymerase activity"/>
    <property type="evidence" value="ECO:0007669"/>
    <property type="project" value="UniProtKB-KW"/>
</dbReference>
<keyword evidence="1" id="KW-0808">Transferase</keyword>
<reference evidence="1 2" key="1">
    <citation type="submission" date="2021-06" db="EMBL/GenBank/DDBJ databases">
        <title>Caerostris darwini draft genome.</title>
        <authorList>
            <person name="Kono N."/>
            <person name="Arakawa K."/>
        </authorList>
    </citation>
    <scope>NUCLEOTIDE SEQUENCE [LARGE SCALE GENOMIC DNA]</scope>
</reference>
<keyword evidence="1" id="KW-0548">Nucleotidyltransferase</keyword>
<dbReference type="Proteomes" id="UP001054837">
    <property type="component" value="Unassembled WGS sequence"/>
</dbReference>
<keyword evidence="1" id="KW-0695">RNA-directed DNA polymerase</keyword>
<evidence type="ECO:0000313" key="1">
    <source>
        <dbReference type="EMBL" id="GIY53832.1"/>
    </source>
</evidence>
<organism evidence="1 2">
    <name type="scientific">Caerostris darwini</name>
    <dbReference type="NCBI Taxonomy" id="1538125"/>
    <lineage>
        <taxon>Eukaryota</taxon>
        <taxon>Metazoa</taxon>
        <taxon>Ecdysozoa</taxon>
        <taxon>Arthropoda</taxon>
        <taxon>Chelicerata</taxon>
        <taxon>Arachnida</taxon>
        <taxon>Araneae</taxon>
        <taxon>Araneomorphae</taxon>
        <taxon>Entelegynae</taxon>
        <taxon>Araneoidea</taxon>
        <taxon>Araneidae</taxon>
        <taxon>Caerostris</taxon>
    </lineage>
</organism>
<dbReference type="AlphaFoldDB" id="A0AAV4U7M3"/>
<protein>
    <submittedName>
        <fullName evidence="1">Reverse transcriptase</fullName>
    </submittedName>
</protein>
<dbReference type="EMBL" id="BPLQ01010818">
    <property type="protein sequence ID" value="GIY53832.1"/>
    <property type="molecule type" value="Genomic_DNA"/>
</dbReference>
<name>A0AAV4U7M3_9ARAC</name>
<gene>
    <name evidence="1" type="primary">RF55_23213</name>
    <name evidence="1" type="ORF">CDAR_13851</name>
</gene>
<sequence length="136" mass="15556">MGIPDDEKADIMPKNGAEFNQTEFPLTLRTECNYIIATIDNLTSKNLKDLSGNKRWKCRTTGARILMHLKRAETVARYRLTTGHDYLQAHLHLIGLVSDRIYPLCLIGDQMWNCTDLIDVPEDITARYCEAGRRMA</sequence>
<accession>A0AAV4U7M3</accession>
<keyword evidence="2" id="KW-1185">Reference proteome</keyword>